<evidence type="ECO:0000256" key="1">
    <source>
        <dbReference type="ARBA" id="ARBA00004123"/>
    </source>
</evidence>
<dbReference type="Gene3D" id="6.10.280.10">
    <property type="entry name" value="Mediator complex, subunit Med21"/>
    <property type="match status" value="1"/>
</dbReference>
<dbReference type="PANTHER" id="PTHR13381">
    <property type="entry name" value="RNA POLYMERASE II HOLOENZYME COMPONENT SRB7"/>
    <property type="match status" value="1"/>
</dbReference>
<evidence type="ECO:0000256" key="5">
    <source>
        <dbReference type="ARBA" id="ARBA00023242"/>
    </source>
</evidence>
<dbReference type="EMBL" id="JAZGQO010000002">
    <property type="protein sequence ID" value="KAK6192851.1"/>
    <property type="molecule type" value="Genomic_DNA"/>
</dbReference>
<evidence type="ECO:0000256" key="2">
    <source>
        <dbReference type="ARBA" id="ARBA00023015"/>
    </source>
</evidence>
<dbReference type="Pfam" id="PF11221">
    <property type="entry name" value="Med21"/>
    <property type="match status" value="1"/>
</dbReference>
<evidence type="ECO:0000313" key="9">
    <source>
        <dbReference type="Proteomes" id="UP001347796"/>
    </source>
</evidence>
<protein>
    <recommendedName>
        <fullName evidence="6">Mediator of RNA polymerase II transcription subunit 21</fullName>
    </recommendedName>
</protein>
<evidence type="ECO:0000256" key="4">
    <source>
        <dbReference type="ARBA" id="ARBA00023163"/>
    </source>
</evidence>
<comment type="subcellular location">
    <subcellularLocation>
        <location evidence="1 6">Nucleus</location>
    </subcellularLocation>
</comment>
<evidence type="ECO:0000256" key="3">
    <source>
        <dbReference type="ARBA" id="ARBA00023159"/>
    </source>
</evidence>
<keyword evidence="7" id="KW-0175">Coiled coil</keyword>
<proteinExistence type="inferred from homology"/>
<reference evidence="8 9" key="1">
    <citation type="submission" date="2024-01" db="EMBL/GenBank/DDBJ databases">
        <title>The genome of the rayed Mediterranean limpet Patella caerulea (Linnaeus, 1758).</title>
        <authorList>
            <person name="Anh-Thu Weber A."/>
            <person name="Halstead-Nussloch G."/>
        </authorList>
    </citation>
    <scope>NUCLEOTIDE SEQUENCE [LARGE SCALE GENOMIC DNA]</scope>
    <source>
        <strain evidence="8">AATW-2023a</strain>
        <tissue evidence="8">Whole specimen</tissue>
    </source>
</reference>
<dbReference type="PANTHER" id="PTHR13381:SF0">
    <property type="entry name" value="MEDIATOR OF RNA POLYMERASE II TRANSCRIPTION SUBUNIT 21"/>
    <property type="match status" value="1"/>
</dbReference>
<evidence type="ECO:0000256" key="7">
    <source>
        <dbReference type="SAM" id="Coils"/>
    </source>
</evidence>
<dbReference type="Proteomes" id="UP001347796">
    <property type="component" value="Unassembled WGS sequence"/>
</dbReference>
<comment type="function">
    <text evidence="6">Component of the Mediator complex, a coactivator involved in the regulated transcription of nearly all RNA polymerase II-dependent genes. Mediator functions as a bridge to convey information from gene-specific regulatory proteins to the basal RNA polymerase II transcription machinery. Mediator is recruited to promoters by direct interactions with regulatory proteins and serves as a scaffold for the assembly of a functional preinitiation complex with RNA polymerase II and the general transcription factors.</text>
</comment>
<keyword evidence="5 6" id="KW-0539">Nucleus</keyword>
<feature type="coiled-coil region" evidence="7">
    <location>
        <begin position="83"/>
        <end position="110"/>
    </location>
</feature>
<comment type="similarity">
    <text evidence="6">Belongs to the Mediator complex subunit 21 family.</text>
</comment>
<dbReference type="SUPFAM" id="SSF140718">
    <property type="entry name" value="Mediator hinge subcomplex-like"/>
    <property type="match status" value="1"/>
</dbReference>
<dbReference type="GO" id="GO:0016592">
    <property type="term" value="C:mediator complex"/>
    <property type="evidence" value="ECO:0007669"/>
    <property type="project" value="UniProtKB-UniRule"/>
</dbReference>
<evidence type="ECO:0000313" key="8">
    <source>
        <dbReference type="EMBL" id="KAK6192851.1"/>
    </source>
</evidence>
<dbReference type="AlphaFoldDB" id="A0AAN8KBD7"/>
<comment type="caution">
    <text evidence="8">The sequence shown here is derived from an EMBL/GenBank/DDBJ whole genome shotgun (WGS) entry which is preliminary data.</text>
</comment>
<evidence type="ECO:0000256" key="6">
    <source>
        <dbReference type="RuleBase" id="RU366036"/>
    </source>
</evidence>
<comment type="subunit">
    <text evidence="6">Component of the Mediator complex.</text>
</comment>
<gene>
    <name evidence="8" type="ORF">SNE40_004251</name>
</gene>
<keyword evidence="3 6" id="KW-0010">Activator</keyword>
<dbReference type="InterPro" id="IPR021384">
    <property type="entry name" value="Mediator_Med21"/>
</dbReference>
<dbReference type="GO" id="GO:0006357">
    <property type="term" value="P:regulation of transcription by RNA polymerase II"/>
    <property type="evidence" value="ECO:0007669"/>
    <property type="project" value="TreeGrafter"/>
</dbReference>
<dbReference type="InterPro" id="IPR037212">
    <property type="entry name" value="Med7/Med21-like"/>
</dbReference>
<keyword evidence="4 6" id="KW-0804">Transcription</keyword>
<name>A0AAN8KBD7_PATCE</name>
<keyword evidence="9" id="KW-1185">Reference proteome</keyword>
<sequence>MADRLTQLQDAVNQQADHFCNSIGVIQQCAPASPFPGFERSGGKGSPSPPQEDYAVLFAKLIARTAKDIDVLIDSLPSDESNLELQIASLKTLEQENQESARKLEDIVHHGETLLLQIQAALHDIAQSQLNCQAMMSGQDNTPP</sequence>
<organism evidence="8 9">
    <name type="scientific">Patella caerulea</name>
    <name type="common">Rayed Mediterranean limpet</name>
    <dbReference type="NCBI Taxonomy" id="87958"/>
    <lineage>
        <taxon>Eukaryota</taxon>
        <taxon>Metazoa</taxon>
        <taxon>Spiralia</taxon>
        <taxon>Lophotrochozoa</taxon>
        <taxon>Mollusca</taxon>
        <taxon>Gastropoda</taxon>
        <taxon>Patellogastropoda</taxon>
        <taxon>Patelloidea</taxon>
        <taxon>Patellidae</taxon>
        <taxon>Patella</taxon>
    </lineage>
</organism>
<keyword evidence="2 6" id="KW-0805">Transcription regulation</keyword>
<accession>A0AAN8KBD7</accession>
<dbReference type="GO" id="GO:0003712">
    <property type="term" value="F:transcription coregulator activity"/>
    <property type="evidence" value="ECO:0007669"/>
    <property type="project" value="TreeGrafter"/>
</dbReference>